<dbReference type="AlphaFoldDB" id="A0A1G7J5J6"/>
<accession>A0A1G7J5J6</accession>
<feature type="compositionally biased region" description="Low complexity" evidence="1">
    <location>
        <begin position="36"/>
        <end position="51"/>
    </location>
</feature>
<feature type="compositionally biased region" description="Low complexity" evidence="1">
    <location>
        <begin position="58"/>
        <end position="69"/>
    </location>
</feature>
<feature type="region of interest" description="Disordered" evidence="1">
    <location>
        <begin position="150"/>
        <end position="179"/>
    </location>
</feature>
<proteinExistence type="predicted"/>
<reference evidence="3" key="1">
    <citation type="submission" date="2016-10" db="EMBL/GenBank/DDBJ databases">
        <authorList>
            <person name="Varghese N."/>
            <person name="Submissions S."/>
        </authorList>
    </citation>
    <scope>NUCLEOTIDE SEQUENCE [LARGE SCALE GENOMIC DNA]</scope>
    <source>
        <strain evidence="3">DSM 21424</strain>
    </source>
</reference>
<dbReference type="RefSeq" id="WP_090114359.1">
    <property type="nucleotide sequence ID" value="NZ_FNAT01000008.1"/>
</dbReference>
<evidence type="ECO:0000256" key="1">
    <source>
        <dbReference type="SAM" id="MobiDB-lite"/>
    </source>
</evidence>
<gene>
    <name evidence="2" type="ORF">SAMN04488567_3651</name>
</gene>
<feature type="compositionally biased region" description="Gly residues" evidence="1">
    <location>
        <begin position="70"/>
        <end position="81"/>
    </location>
</feature>
<keyword evidence="3" id="KW-1185">Reference proteome</keyword>
<feature type="compositionally biased region" description="Low complexity" evidence="1">
    <location>
        <begin position="82"/>
        <end position="111"/>
    </location>
</feature>
<feature type="compositionally biased region" description="Basic and acidic residues" evidence="1">
    <location>
        <begin position="166"/>
        <end position="179"/>
    </location>
</feature>
<organism evidence="2 3">
    <name type="scientific">Limimaricola pyoseonensis</name>
    <dbReference type="NCBI Taxonomy" id="521013"/>
    <lineage>
        <taxon>Bacteria</taxon>
        <taxon>Pseudomonadati</taxon>
        <taxon>Pseudomonadota</taxon>
        <taxon>Alphaproteobacteria</taxon>
        <taxon>Rhodobacterales</taxon>
        <taxon>Paracoccaceae</taxon>
        <taxon>Limimaricola</taxon>
    </lineage>
</organism>
<name>A0A1G7J5J6_9RHOB</name>
<dbReference type="EMBL" id="FNAT01000008">
    <property type="protein sequence ID" value="SDF20252.1"/>
    <property type="molecule type" value="Genomic_DNA"/>
</dbReference>
<dbReference type="STRING" id="521013.SAMN04488567_3651"/>
<evidence type="ECO:0000313" key="2">
    <source>
        <dbReference type="EMBL" id="SDF20252.1"/>
    </source>
</evidence>
<feature type="region of interest" description="Disordered" evidence="1">
    <location>
        <begin position="22"/>
        <end position="113"/>
    </location>
</feature>
<evidence type="ECO:0000313" key="3">
    <source>
        <dbReference type="Proteomes" id="UP000198922"/>
    </source>
</evidence>
<sequence>MTIHNIGQSLGAIWQAAQNALSTSNTGNDDDGGDGAAVAPAAATDPGPAVVIDISEPAAPASAGAAQGASGDGAASGGGSAAGVAKTPAQAGPTGTAATAQESGEAGATDAARAEAMRLRESLLRDGVVASIGVVEGGAKLALEPVEADAKGRAEAAYAASAAPKGESESGAERPGRAA</sequence>
<dbReference type="Proteomes" id="UP000198922">
    <property type="component" value="Unassembled WGS sequence"/>
</dbReference>
<protein>
    <submittedName>
        <fullName evidence="2">RNA polymerase II C-terminal domain phosphatase-like 1/2</fullName>
    </submittedName>
</protein>